<dbReference type="InterPro" id="IPR004158">
    <property type="entry name" value="DUF247_pln"/>
</dbReference>
<dbReference type="AlphaFoldDB" id="A0A1D1ZKV9"/>
<gene>
    <name evidence="2" type="primary">At3g47200_48</name>
    <name evidence="2" type="ORF">g.16573</name>
</gene>
<proteinExistence type="predicted"/>
<name>A0A1D1ZKV9_9ARAE</name>
<keyword evidence="1" id="KW-1133">Transmembrane helix</keyword>
<dbReference type="PANTHER" id="PTHR31170:SF25">
    <property type="entry name" value="BNAA09G04570D PROTEIN"/>
    <property type="match status" value="1"/>
</dbReference>
<dbReference type="EMBL" id="GDJX01000437">
    <property type="protein sequence ID" value="JAT67499.1"/>
    <property type="molecule type" value="Transcribed_RNA"/>
</dbReference>
<feature type="transmembrane region" description="Helical" evidence="1">
    <location>
        <begin position="82"/>
        <end position="105"/>
    </location>
</feature>
<feature type="non-terminal residue" evidence="2">
    <location>
        <position position="1"/>
    </location>
</feature>
<reference evidence="2" key="1">
    <citation type="submission" date="2015-07" db="EMBL/GenBank/DDBJ databases">
        <title>Transcriptome Assembly of Anthurium amnicola.</title>
        <authorList>
            <person name="Suzuki J."/>
        </authorList>
    </citation>
    <scope>NUCLEOTIDE SEQUENCE</scope>
</reference>
<dbReference type="PANTHER" id="PTHR31170">
    <property type="entry name" value="BNAC04G53230D PROTEIN"/>
    <property type="match status" value="1"/>
</dbReference>
<keyword evidence="1" id="KW-0812">Transmembrane</keyword>
<evidence type="ECO:0000256" key="1">
    <source>
        <dbReference type="SAM" id="Phobius"/>
    </source>
</evidence>
<evidence type="ECO:0000313" key="2">
    <source>
        <dbReference type="EMBL" id="JAT67499.1"/>
    </source>
</evidence>
<dbReference type="Pfam" id="PF03140">
    <property type="entry name" value="DUF247"/>
    <property type="match status" value="1"/>
</dbReference>
<protein>
    <submittedName>
        <fullName evidence="2">UPF0481 protein At3g47200</fullName>
    </submittedName>
</protein>
<organism evidence="2">
    <name type="scientific">Anthurium amnicola</name>
    <dbReference type="NCBI Taxonomy" id="1678845"/>
    <lineage>
        <taxon>Eukaryota</taxon>
        <taxon>Viridiplantae</taxon>
        <taxon>Streptophyta</taxon>
        <taxon>Embryophyta</taxon>
        <taxon>Tracheophyta</taxon>
        <taxon>Spermatophyta</taxon>
        <taxon>Magnoliopsida</taxon>
        <taxon>Liliopsida</taxon>
        <taxon>Araceae</taxon>
        <taxon>Pothoideae</taxon>
        <taxon>Potheae</taxon>
        <taxon>Anthurium</taxon>
    </lineage>
</organism>
<keyword evidence="1" id="KW-0472">Membrane</keyword>
<sequence>FMDNIINTEGDVAVLRCRGIIESKLGNDEEVAAMFNALCKGTHLKYEEHYNAPLFKAVMEYTEFAHHRWRAALVHKYFNNPWTIISVLAGILLLFLTMTQTYFTVYPRK</sequence>
<accession>A0A1D1ZKV9</accession>